<evidence type="ECO:0000313" key="2">
    <source>
        <dbReference type="Proteomes" id="UP000615796"/>
    </source>
</evidence>
<name>A0A9X0RB86_VIBME</name>
<keyword evidence="2" id="KW-1185">Reference proteome</keyword>
<sequence>MITMNEYFASVQHQADKTTDLLDKPVVEMTFSEIHQRTAYRNGFSIGNQQGISTGYQTAIDNMKPAISDGLRHGSPECGRVMQGF</sequence>
<dbReference type="AlphaFoldDB" id="A0A9X0RB86"/>
<dbReference type="EMBL" id="JACRUP010000029">
    <property type="protein sequence ID" value="MBC5853229.1"/>
    <property type="molecule type" value="Genomic_DNA"/>
</dbReference>
<proteinExistence type="predicted"/>
<evidence type="ECO:0000313" key="1">
    <source>
        <dbReference type="EMBL" id="MBC5853229.1"/>
    </source>
</evidence>
<gene>
    <name evidence="1" type="ORF">H8Q88_20330</name>
</gene>
<dbReference type="RefSeq" id="WP_187027376.1">
    <property type="nucleotide sequence ID" value="NZ_JACRUP010000029.1"/>
</dbReference>
<comment type="caution">
    <text evidence="1">The sequence shown here is derived from an EMBL/GenBank/DDBJ whole genome shotgun (WGS) entry which is preliminary data.</text>
</comment>
<protein>
    <submittedName>
        <fullName evidence="1">Uncharacterized protein</fullName>
    </submittedName>
</protein>
<reference evidence="1" key="1">
    <citation type="submission" date="2020-08" db="EMBL/GenBank/DDBJ databases">
        <title>Genome Sequencing and Pan-Genome Analysis of Migratory bird Vibrio Strains, Inner Mongolia.</title>
        <authorList>
            <person name="Zheng L."/>
        </authorList>
    </citation>
    <scope>NUCLEOTIDE SEQUENCE</scope>
    <source>
        <strain evidence="1">M13F</strain>
    </source>
</reference>
<accession>A0A9X0RB86</accession>
<dbReference type="Proteomes" id="UP000615796">
    <property type="component" value="Unassembled WGS sequence"/>
</dbReference>
<organism evidence="1 2">
    <name type="scientific">Vibrio metschnikovii</name>
    <dbReference type="NCBI Taxonomy" id="28172"/>
    <lineage>
        <taxon>Bacteria</taxon>
        <taxon>Pseudomonadati</taxon>
        <taxon>Pseudomonadota</taxon>
        <taxon>Gammaproteobacteria</taxon>
        <taxon>Vibrionales</taxon>
        <taxon>Vibrionaceae</taxon>
        <taxon>Vibrio</taxon>
    </lineage>
</organism>